<dbReference type="GO" id="GO:0016020">
    <property type="term" value="C:membrane"/>
    <property type="evidence" value="ECO:0007669"/>
    <property type="project" value="UniProtKB-SubCell"/>
</dbReference>
<dbReference type="OrthoDB" id="907479at2759"/>
<comment type="cofactor">
    <cofactor evidence="1">
        <name>heme b</name>
        <dbReference type="ChEBI" id="CHEBI:60344"/>
    </cofactor>
</comment>
<evidence type="ECO:0000256" key="7">
    <source>
        <dbReference type="ARBA" id="ARBA00022982"/>
    </source>
</evidence>
<feature type="transmembrane region" description="Helical" evidence="11">
    <location>
        <begin position="102"/>
        <end position="122"/>
    </location>
</feature>
<dbReference type="AlphaFoldDB" id="A0A813M6D6"/>
<dbReference type="Gene3D" id="1.20.120.1770">
    <property type="match status" value="1"/>
</dbReference>
<gene>
    <name evidence="13" type="ORF">OXX778_LOCUS1429</name>
</gene>
<keyword evidence="6" id="KW-0479">Metal-binding</keyword>
<dbReference type="PROSITE" id="PS50939">
    <property type="entry name" value="CYTOCHROME_B561"/>
    <property type="match status" value="1"/>
</dbReference>
<name>A0A813M6D6_9BILA</name>
<keyword evidence="7" id="KW-0249">Electron transport</keyword>
<comment type="caution">
    <text evidence="13">The sequence shown here is derived from an EMBL/GenBank/DDBJ whole genome shotgun (WGS) entry which is preliminary data.</text>
</comment>
<reference evidence="13" key="1">
    <citation type="submission" date="2021-02" db="EMBL/GenBank/DDBJ databases">
        <authorList>
            <person name="Nowell W R."/>
        </authorList>
    </citation>
    <scope>NUCLEOTIDE SEQUENCE</scope>
    <source>
        <strain evidence="13">Ploen Becks lab</strain>
    </source>
</reference>
<dbReference type="PANTHER" id="PTHR10106">
    <property type="entry name" value="CYTOCHROME B561-RELATED"/>
    <property type="match status" value="1"/>
</dbReference>
<feature type="transmembrane region" description="Helical" evidence="11">
    <location>
        <begin position="142"/>
        <end position="163"/>
    </location>
</feature>
<evidence type="ECO:0000256" key="5">
    <source>
        <dbReference type="ARBA" id="ARBA00022692"/>
    </source>
</evidence>
<evidence type="ECO:0000256" key="10">
    <source>
        <dbReference type="ARBA" id="ARBA00023136"/>
    </source>
</evidence>
<proteinExistence type="predicted"/>
<dbReference type="InterPro" id="IPR043205">
    <property type="entry name" value="CYB561/CYBRD1-like"/>
</dbReference>
<evidence type="ECO:0000256" key="1">
    <source>
        <dbReference type="ARBA" id="ARBA00001970"/>
    </source>
</evidence>
<keyword evidence="3" id="KW-0813">Transport</keyword>
<accession>A0A813M6D6</accession>
<feature type="transmembrane region" description="Helical" evidence="11">
    <location>
        <begin position="222"/>
        <end position="242"/>
    </location>
</feature>
<keyword evidence="5 11" id="KW-0812">Transmembrane</keyword>
<feature type="transmembrane region" description="Helical" evidence="11">
    <location>
        <begin position="75"/>
        <end position="95"/>
    </location>
</feature>
<evidence type="ECO:0000256" key="4">
    <source>
        <dbReference type="ARBA" id="ARBA00022617"/>
    </source>
</evidence>
<evidence type="ECO:0000256" key="9">
    <source>
        <dbReference type="ARBA" id="ARBA00023004"/>
    </source>
</evidence>
<comment type="subcellular location">
    <subcellularLocation>
        <location evidence="2">Membrane</location>
        <topology evidence="2">Multi-pass membrane protein</topology>
    </subcellularLocation>
</comment>
<feature type="transmembrane region" description="Helical" evidence="11">
    <location>
        <begin position="30"/>
        <end position="55"/>
    </location>
</feature>
<feature type="transmembrane region" description="Helical" evidence="11">
    <location>
        <begin position="184"/>
        <end position="202"/>
    </location>
</feature>
<keyword evidence="14" id="KW-1185">Reference proteome</keyword>
<keyword evidence="4" id="KW-0349">Heme</keyword>
<organism evidence="13 14">
    <name type="scientific">Brachionus calyciflorus</name>
    <dbReference type="NCBI Taxonomy" id="104777"/>
    <lineage>
        <taxon>Eukaryota</taxon>
        <taxon>Metazoa</taxon>
        <taxon>Spiralia</taxon>
        <taxon>Gnathifera</taxon>
        <taxon>Rotifera</taxon>
        <taxon>Eurotatoria</taxon>
        <taxon>Monogononta</taxon>
        <taxon>Pseudotrocha</taxon>
        <taxon>Ploima</taxon>
        <taxon>Brachionidae</taxon>
        <taxon>Brachionus</taxon>
    </lineage>
</organism>
<evidence type="ECO:0000256" key="11">
    <source>
        <dbReference type="SAM" id="Phobius"/>
    </source>
</evidence>
<protein>
    <recommendedName>
        <fullName evidence="12">Cytochrome b561 domain-containing protein</fullName>
    </recommendedName>
</protein>
<feature type="domain" description="Cytochrome b561" evidence="12">
    <location>
        <begin position="39"/>
        <end position="243"/>
    </location>
</feature>
<keyword evidence="9" id="KW-0408">Iron</keyword>
<dbReference type="InterPro" id="IPR006593">
    <property type="entry name" value="Cyt_b561/ferric_Rdtase_TM"/>
</dbReference>
<keyword evidence="10 11" id="KW-0472">Membrane</keyword>
<dbReference type="GO" id="GO:0016491">
    <property type="term" value="F:oxidoreductase activity"/>
    <property type="evidence" value="ECO:0007669"/>
    <property type="project" value="InterPro"/>
</dbReference>
<evidence type="ECO:0000313" key="13">
    <source>
        <dbReference type="EMBL" id="CAF0714122.1"/>
    </source>
</evidence>
<dbReference type="FunFam" id="1.20.120.1770:FF:000001">
    <property type="entry name" value="Cytochrome b reductase 1"/>
    <property type="match status" value="1"/>
</dbReference>
<evidence type="ECO:0000256" key="6">
    <source>
        <dbReference type="ARBA" id="ARBA00022723"/>
    </source>
</evidence>
<keyword evidence="8 11" id="KW-1133">Transmembrane helix</keyword>
<evidence type="ECO:0000256" key="3">
    <source>
        <dbReference type="ARBA" id="ARBA00022448"/>
    </source>
</evidence>
<dbReference type="EMBL" id="CAJNOC010000091">
    <property type="protein sequence ID" value="CAF0714122.1"/>
    <property type="molecule type" value="Genomic_DNA"/>
</dbReference>
<evidence type="ECO:0000313" key="14">
    <source>
        <dbReference type="Proteomes" id="UP000663879"/>
    </source>
</evidence>
<evidence type="ECO:0000256" key="8">
    <source>
        <dbReference type="ARBA" id="ARBA00022989"/>
    </source>
</evidence>
<dbReference type="Pfam" id="PF03188">
    <property type="entry name" value="Cytochrom_B561"/>
    <property type="match status" value="1"/>
</dbReference>
<dbReference type="PANTHER" id="PTHR10106:SF0">
    <property type="entry name" value="LD36721P"/>
    <property type="match status" value="1"/>
</dbReference>
<dbReference type="Proteomes" id="UP000663879">
    <property type="component" value="Unassembled WGS sequence"/>
</dbReference>
<dbReference type="SMART" id="SM00665">
    <property type="entry name" value="B561"/>
    <property type="match status" value="1"/>
</dbReference>
<dbReference type="GO" id="GO:0046872">
    <property type="term" value="F:metal ion binding"/>
    <property type="evidence" value="ECO:0007669"/>
    <property type="project" value="UniProtKB-KW"/>
</dbReference>
<sequence>MLNHKNIFRIKKMGKGKYEEIGSLSERRSLAFFTLGLIAAQVIGIIMIILVGSWLGNYRGGYGWDVSKVFNYHPLFMTIGMIFLYGDAMLVYRAFRQTTKLYVKILHGIIQVAVFVFAAVALKAAFDSHNKAPKPIPNMYSLHSWVGLAAVILFGMQWVCGFVSFLFPKLSDGLRRMYLPHHKFWGVAIFGLCVAAALMGITEKAFFSLPNGQYSTLPGEGVLINFFGSFVVIFGVLVIYLVTKTDFARPADPIN</sequence>
<evidence type="ECO:0000256" key="2">
    <source>
        <dbReference type="ARBA" id="ARBA00004141"/>
    </source>
</evidence>
<evidence type="ECO:0000259" key="12">
    <source>
        <dbReference type="PROSITE" id="PS50939"/>
    </source>
</evidence>